<accession>A0AAD7B0H4</accession>
<feature type="region of interest" description="Disordered" evidence="1">
    <location>
        <begin position="311"/>
        <end position="354"/>
    </location>
</feature>
<name>A0AAD7B0H4_MYCRO</name>
<keyword evidence="3" id="KW-1185">Reference proteome</keyword>
<evidence type="ECO:0000313" key="3">
    <source>
        <dbReference type="Proteomes" id="UP001221757"/>
    </source>
</evidence>
<reference evidence="2" key="1">
    <citation type="submission" date="2023-03" db="EMBL/GenBank/DDBJ databases">
        <title>Massive genome expansion in bonnet fungi (Mycena s.s.) driven by repeated elements and novel gene families across ecological guilds.</title>
        <authorList>
            <consortium name="Lawrence Berkeley National Laboratory"/>
            <person name="Harder C.B."/>
            <person name="Miyauchi S."/>
            <person name="Viragh M."/>
            <person name="Kuo A."/>
            <person name="Thoen E."/>
            <person name="Andreopoulos B."/>
            <person name="Lu D."/>
            <person name="Skrede I."/>
            <person name="Drula E."/>
            <person name="Henrissat B."/>
            <person name="Morin E."/>
            <person name="Kohler A."/>
            <person name="Barry K."/>
            <person name="LaButti K."/>
            <person name="Morin E."/>
            <person name="Salamov A."/>
            <person name="Lipzen A."/>
            <person name="Mereny Z."/>
            <person name="Hegedus B."/>
            <person name="Baldrian P."/>
            <person name="Stursova M."/>
            <person name="Weitz H."/>
            <person name="Taylor A."/>
            <person name="Grigoriev I.V."/>
            <person name="Nagy L.G."/>
            <person name="Martin F."/>
            <person name="Kauserud H."/>
        </authorList>
    </citation>
    <scope>NUCLEOTIDE SEQUENCE</scope>
    <source>
        <strain evidence="2">CBHHK067</strain>
    </source>
</reference>
<proteinExistence type="predicted"/>
<dbReference type="Proteomes" id="UP001221757">
    <property type="component" value="Unassembled WGS sequence"/>
</dbReference>
<gene>
    <name evidence="2" type="ORF">B0H17DRAFT_1154033</name>
</gene>
<evidence type="ECO:0000313" key="2">
    <source>
        <dbReference type="EMBL" id="KAJ7606533.1"/>
    </source>
</evidence>
<feature type="compositionally biased region" description="Basic and acidic residues" evidence="1">
    <location>
        <begin position="317"/>
        <end position="338"/>
    </location>
</feature>
<dbReference type="AlphaFoldDB" id="A0AAD7B0H4"/>
<dbReference type="EMBL" id="JARKIE010001096">
    <property type="protein sequence ID" value="KAJ7606533.1"/>
    <property type="molecule type" value="Genomic_DNA"/>
</dbReference>
<protein>
    <submittedName>
        <fullName evidence="2">Uncharacterized protein</fullName>
    </submittedName>
</protein>
<comment type="caution">
    <text evidence="2">The sequence shown here is derived from an EMBL/GenBank/DDBJ whole genome shotgun (WGS) entry which is preliminary data.</text>
</comment>
<evidence type="ECO:0000256" key="1">
    <source>
        <dbReference type="SAM" id="MobiDB-lite"/>
    </source>
</evidence>
<sequence>MVGFTGVALVVAFVAVRVIRPLAGFSKARRRGEMGGRDNYFAIRPDGGQERRKRMWMPEMGVWVDDVGRYQAGESDQTTTVFSLSAVIGVSNTEVLEKKTLVVTVFFFDLTWAWIWQRSACRGRRRVKRRYYERELERRADAVEGGEDGCEVICRRKCVGVRLGNLGDIRLGDLGLVEDDVGDRTGSDGAQGICPGTCISEMPGQPSAPWGGAQLRLDGGDGQRGTQGAKYPGGGGHAGDRDTALHLLLFVHVSHNEIRKGKQTYLDINRLLTGSEQRWHRHEHEITDEQNSRYDCATDEEVVNGLEAEAVASDRSAAGKDLGERRHDYLEKTRREVESGGTKRTSLARRVRAE</sequence>
<organism evidence="2 3">
    <name type="scientific">Mycena rosella</name>
    <name type="common">Pink bonnet</name>
    <name type="synonym">Agaricus rosellus</name>
    <dbReference type="NCBI Taxonomy" id="1033263"/>
    <lineage>
        <taxon>Eukaryota</taxon>
        <taxon>Fungi</taxon>
        <taxon>Dikarya</taxon>
        <taxon>Basidiomycota</taxon>
        <taxon>Agaricomycotina</taxon>
        <taxon>Agaricomycetes</taxon>
        <taxon>Agaricomycetidae</taxon>
        <taxon>Agaricales</taxon>
        <taxon>Marasmiineae</taxon>
        <taxon>Mycenaceae</taxon>
        <taxon>Mycena</taxon>
    </lineage>
</organism>